<keyword evidence="2" id="KW-1185">Reference proteome</keyword>
<organism evidence="1 2">
    <name type="scientific">Trametes sanguinea</name>
    <dbReference type="NCBI Taxonomy" id="158606"/>
    <lineage>
        <taxon>Eukaryota</taxon>
        <taxon>Fungi</taxon>
        <taxon>Dikarya</taxon>
        <taxon>Basidiomycota</taxon>
        <taxon>Agaricomycotina</taxon>
        <taxon>Agaricomycetes</taxon>
        <taxon>Polyporales</taxon>
        <taxon>Polyporaceae</taxon>
        <taxon>Trametes</taxon>
    </lineage>
</organism>
<name>A0ACC1Q5G9_9APHY</name>
<reference evidence="1" key="1">
    <citation type="submission" date="2022-08" db="EMBL/GenBank/DDBJ databases">
        <title>Genome Sequence of Pycnoporus sanguineus.</title>
        <authorList>
            <person name="Buettner E."/>
        </authorList>
    </citation>
    <scope>NUCLEOTIDE SEQUENCE</scope>
    <source>
        <strain evidence="1">CG-C14</strain>
    </source>
</reference>
<gene>
    <name evidence="1" type="ORF">NUW54_g1747</name>
</gene>
<dbReference type="Proteomes" id="UP001144978">
    <property type="component" value="Unassembled WGS sequence"/>
</dbReference>
<comment type="caution">
    <text evidence="1">The sequence shown here is derived from an EMBL/GenBank/DDBJ whole genome shotgun (WGS) entry which is preliminary data.</text>
</comment>
<evidence type="ECO:0000313" key="2">
    <source>
        <dbReference type="Proteomes" id="UP001144978"/>
    </source>
</evidence>
<proteinExistence type="predicted"/>
<accession>A0ACC1Q5G9</accession>
<sequence length="163" mass="17685">MATSTLLWHCQTYPNPYSIIFYNAWPSMTSPTPGALQDPAAWCIVKDFAISRVASLPDCKANLQAHLGARFSLGVWKAALDVILAAEDDDDATVHAKASLMTITMAGPPHSSNLSTPDTSTANPDPKQTKNDFMEQVNTLCQQNLCLWHLSNPQRLAESGRGG</sequence>
<dbReference type="EMBL" id="JANSHE010000301">
    <property type="protein sequence ID" value="KAJ3012890.1"/>
    <property type="molecule type" value="Genomic_DNA"/>
</dbReference>
<protein>
    <submittedName>
        <fullName evidence="1">Uncharacterized protein</fullName>
    </submittedName>
</protein>
<evidence type="ECO:0000313" key="1">
    <source>
        <dbReference type="EMBL" id="KAJ3012890.1"/>
    </source>
</evidence>